<dbReference type="EMBL" id="UEGW01000001">
    <property type="protein sequence ID" value="SRX91955.1"/>
    <property type="molecule type" value="Genomic_DNA"/>
</dbReference>
<evidence type="ECO:0000256" key="1">
    <source>
        <dbReference type="SAM" id="Phobius"/>
    </source>
</evidence>
<organism evidence="2 3">
    <name type="scientific">Mycobacterium shimoidei</name>
    <dbReference type="NCBI Taxonomy" id="29313"/>
    <lineage>
        <taxon>Bacteria</taxon>
        <taxon>Bacillati</taxon>
        <taxon>Actinomycetota</taxon>
        <taxon>Actinomycetes</taxon>
        <taxon>Mycobacteriales</taxon>
        <taxon>Mycobacteriaceae</taxon>
        <taxon>Mycobacterium</taxon>
    </lineage>
</organism>
<reference evidence="2 3" key="1">
    <citation type="submission" date="2018-05" db="EMBL/GenBank/DDBJ databases">
        <authorList>
            <consortium name="IHU Genomes"/>
        </authorList>
    </citation>
    <scope>NUCLEOTIDE SEQUENCE [LARGE SCALE GENOMIC DNA]</scope>
    <source>
        <strain evidence="2 3">P7336</strain>
    </source>
</reference>
<dbReference type="Proteomes" id="UP000252015">
    <property type="component" value="Unassembled WGS sequence"/>
</dbReference>
<feature type="transmembrane region" description="Helical" evidence="1">
    <location>
        <begin position="42"/>
        <end position="58"/>
    </location>
</feature>
<protein>
    <submittedName>
        <fullName evidence="2">Uncharacterized protein</fullName>
    </submittedName>
</protein>
<feature type="transmembrane region" description="Helical" evidence="1">
    <location>
        <begin position="160"/>
        <end position="183"/>
    </location>
</feature>
<feature type="transmembrane region" description="Helical" evidence="1">
    <location>
        <begin position="195"/>
        <end position="214"/>
    </location>
</feature>
<evidence type="ECO:0000313" key="3">
    <source>
        <dbReference type="Proteomes" id="UP000252015"/>
    </source>
</evidence>
<evidence type="ECO:0000313" key="2">
    <source>
        <dbReference type="EMBL" id="SRX91955.1"/>
    </source>
</evidence>
<keyword evidence="3" id="KW-1185">Reference proteome</keyword>
<dbReference type="STRING" id="29313.BHQ16_22345"/>
<feature type="transmembrane region" description="Helical" evidence="1">
    <location>
        <begin position="136"/>
        <end position="154"/>
    </location>
</feature>
<accession>A0A375YT48</accession>
<proteinExistence type="predicted"/>
<feature type="transmembrane region" description="Helical" evidence="1">
    <location>
        <begin position="64"/>
        <end position="82"/>
    </location>
</feature>
<feature type="transmembrane region" description="Helical" evidence="1">
    <location>
        <begin position="12"/>
        <end position="30"/>
    </location>
</feature>
<sequence>MASQPSLHNPHTLVFFIGALLGLAGAAVPLWTRRDDSWQRRVYWTGIGIAALCAFLASLPDWKIGGGLALFAGGLAILGAYFNTPYIKIGQKIYAFNAQDSQADLSQDHTLGSADNKPPYTPPSDSYSGLASAKKFWWLLVFAAVICMFDVVTIDPNKPWVGILAATTILLIASIFGYGDASFGYSIARGQRPQFALISAITVGTFALFYFAAYQAGKRWPLSRKQSSQYRAYQRNQEK</sequence>
<gene>
    <name evidence="2" type="ORF">MSP7336_00176</name>
</gene>
<keyword evidence="1" id="KW-1133">Transmembrane helix</keyword>
<keyword evidence="1" id="KW-0472">Membrane</keyword>
<keyword evidence="1" id="KW-0812">Transmembrane</keyword>
<dbReference type="AlphaFoldDB" id="A0A375YT48"/>
<name>A0A375YT48_MYCSH</name>